<comment type="caution">
    <text evidence="8">The sequence shown here is derived from an EMBL/GenBank/DDBJ whole genome shotgun (WGS) entry which is preliminary data.</text>
</comment>
<evidence type="ECO:0000259" key="6">
    <source>
        <dbReference type="Pfam" id="PF00725"/>
    </source>
</evidence>
<feature type="binding site" evidence="5">
    <location>
        <position position="92"/>
    </location>
    <ligand>
        <name>NAD(+)</name>
        <dbReference type="ChEBI" id="CHEBI:57540"/>
    </ligand>
</feature>
<protein>
    <submittedName>
        <fullName evidence="8">3-hydroxybutyryl-CoA dehydrogenase</fullName>
        <ecNumber evidence="8">1.1.1.157</ecNumber>
    </submittedName>
</protein>
<keyword evidence="3 8" id="KW-0560">Oxidoreductase</keyword>
<dbReference type="GO" id="GO:0006072">
    <property type="term" value="P:glycerol-3-phosphate metabolic process"/>
    <property type="evidence" value="ECO:0007669"/>
    <property type="project" value="InterPro"/>
</dbReference>
<evidence type="ECO:0000256" key="4">
    <source>
        <dbReference type="PIRSR" id="PIRSR000105-1"/>
    </source>
</evidence>
<dbReference type="Gene3D" id="1.10.1040.10">
    <property type="entry name" value="N-(1-d-carboxylethyl)-l-norvaline Dehydrogenase, domain 2"/>
    <property type="match status" value="1"/>
</dbReference>
<evidence type="ECO:0000259" key="7">
    <source>
        <dbReference type="Pfam" id="PF02737"/>
    </source>
</evidence>
<dbReference type="Pfam" id="PF00725">
    <property type="entry name" value="3HCDH"/>
    <property type="match status" value="1"/>
</dbReference>
<dbReference type="SUPFAM" id="SSF48179">
    <property type="entry name" value="6-phosphogluconate dehydrogenase C-terminal domain-like"/>
    <property type="match status" value="1"/>
</dbReference>
<feature type="binding site" evidence="5">
    <location>
        <position position="119"/>
    </location>
    <ligand>
        <name>NAD(+)</name>
        <dbReference type="ChEBI" id="CHEBI:57540"/>
    </ligand>
</feature>
<keyword evidence="9" id="KW-1185">Reference proteome</keyword>
<dbReference type="InterPro" id="IPR013328">
    <property type="entry name" value="6PGD_dom2"/>
</dbReference>
<dbReference type="InterPro" id="IPR008927">
    <property type="entry name" value="6-PGluconate_DH-like_C_sf"/>
</dbReference>
<feature type="domain" description="3-hydroxyacyl-CoA dehydrogenase NAD binding" evidence="7">
    <location>
        <begin position="4"/>
        <end position="183"/>
    </location>
</feature>
<dbReference type="AlphaFoldDB" id="A0A0A5FVX0"/>
<comment type="pathway">
    <text evidence="1">Lipid metabolism; butanoate metabolism.</text>
</comment>
<feature type="binding site" evidence="5">
    <location>
        <position position="97"/>
    </location>
    <ligand>
        <name>NAD(+)</name>
        <dbReference type="ChEBI" id="CHEBI:57540"/>
    </ligand>
</feature>
<dbReference type="InterPro" id="IPR006168">
    <property type="entry name" value="G3P_DH_NAD-dep"/>
</dbReference>
<organism evidence="8 9">
    <name type="scientific">Pontibacillus marinus BH030004 = DSM 16465</name>
    <dbReference type="NCBI Taxonomy" id="1385511"/>
    <lineage>
        <taxon>Bacteria</taxon>
        <taxon>Bacillati</taxon>
        <taxon>Bacillota</taxon>
        <taxon>Bacilli</taxon>
        <taxon>Bacillales</taxon>
        <taxon>Bacillaceae</taxon>
        <taxon>Pontibacillus</taxon>
    </lineage>
</organism>
<comment type="similarity">
    <text evidence="2">Belongs to the 3-hydroxyacyl-CoA dehydrogenase family.</text>
</comment>
<dbReference type="PANTHER" id="PTHR48075">
    <property type="entry name" value="3-HYDROXYACYL-COA DEHYDROGENASE FAMILY PROTEIN"/>
    <property type="match status" value="1"/>
</dbReference>
<dbReference type="PANTHER" id="PTHR48075:SF5">
    <property type="entry name" value="3-HYDROXYBUTYRYL-COA DEHYDROGENASE"/>
    <property type="match status" value="1"/>
</dbReference>
<dbReference type="InterPro" id="IPR022694">
    <property type="entry name" value="3-OHacyl-CoA_DH"/>
</dbReference>
<keyword evidence="5" id="KW-0520">NAD</keyword>
<name>A0A0A5FVX0_9BACI</name>
<feature type="binding site" evidence="5">
    <location>
        <position position="32"/>
    </location>
    <ligand>
        <name>NAD(+)</name>
        <dbReference type="ChEBI" id="CHEBI:57540"/>
    </ligand>
</feature>
<dbReference type="EC" id="1.1.1.157" evidence="8"/>
<evidence type="ECO:0000313" key="8">
    <source>
        <dbReference type="EMBL" id="KGX84941.1"/>
    </source>
</evidence>
<feature type="domain" description="3-hydroxyacyl-CoA dehydrogenase C-terminal" evidence="6">
    <location>
        <begin position="186"/>
        <end position="281"/>
    </location>
</feature>
<sequence>MIKTVSVIGAGVMGNGIAQAMASGEKKVFLYDITDEAIDKGMNMIEKSLARFVKAGHLSEDQRSKVLENITATKDLEKAVSSTDLVIEAIPENLQLKKELFGKLEELTPSETILSTNTSELSVTAIASATKRPEKVIGMHWFNPAPIMKLVEIVKGEDTSEETVSVIEAVSKEVGKETVLVKDRQGFVTSRALAAHVLECMRIYEEGVASKEDIDKAIHLGLNYPMGPLTLADYVGLDTLLFASEGMIEAYGDRFRPPQILRKLVEAGHLGVKTGKGFYTY</sequence>
<dbReference type="GO" id="GO:0006631">
    <property type="term" value="P:fatty acid metabolic process"/>
    <property type="evidence" value="ECO:0007669"/>
    <property type="project" value="InterPro"/>
</dbReference>
<evidence type="ECO:0000256" key="5">
    <source>
        <dbReference type="PIRSR" id="PIRSR000105-2"/>
    </source>
</evidence>
<dbReference type="InterPro" id="IPR006176">
    <property type="entry name" value="3-OHacyl-CoA_DH_NAD-bd"/>
</dbReference>
<dbReference type="STRING" id="1385511.GCA_000425225_02247"/>
<dbReference type="FunFam" id="3.40.50.720:FF:000009">
    <property type="entry name" value="Fatty oxidation complex, alpha subunit"/>
    <property type="match status" value="1"/>
</dbReference>
<feature type="binding site" evidence="5">
    <location>
        <begin position="9"/>
        <end position="14"/>
    </location>
    <ligand>
        <name>NAD(+)</name>
        <dbReference type="ChEBI" id="CHEBI:57540"/>
    </ligand>
</feature>
<evidence type="ECO:0000256" key="1">
    <source>
        <dbReference type="ARBA" id="ARBA00005086"/>
    </source>
</evidence>
<feature type="binding site" evidence="5">
    <location>
        <position position="273"/>
    </location>
    <ligand>
        <name>NAD(+)</name>
        <dbReference type="ChEBI" id="CHEBI:57540"/>
    </ligand>
</feature>
<accession>A0A0A5FVX0</accession>
<dbReference type="InterPro" id="IPR036291">
    <property type="entry name" value="NAD(P)-bd_dom_sf"/>
</dbReference>
<evidence type="ECO:0000256" key="3">
    <source>
        <dbReference type="ARBA" id="ARBA00023002"/>
    </source>
</evidence>
<feature type="binding site" evidence="5">
    <location>
        <position position="143"/>
    </location>
    <ligand>
        <name>NAD(+)</name>
        <dbReference type="ChEBI" id="CHEBI:57540"/>
    </ligand>
</feature>
<dbReference type="EMBL" id="AVPF01000046">
    <property type="protein sequence ID" value="KGX84941.1"/>
    <property type="molecule type" value="Genomic_DNA"/>
</dbReference>
<dbReference type="GO" id="GO:0070403">
    <property type="term" value="F:NAD+ binding"/>
    <property type="evidence" value="ECO:0007669"/>
    <property type="project" value="InterPro"/>
</dbReference>
<dbReference type="SUPFAM" id="SSF51735">
    <property type="entry name" value="NAD(P)-binding Rossmann-fold domains"/>
    <property type="match status" value="1"/>
</dbReference>
<feature type="site" description="Important for catalytic activity" evidence="4">
    <location>
        <position position="140"/>
    </location>
</feature>
<dbReference type="Gene3D" id="3.40.50.720">
    <property type="entry name" value="NAD(P)-binding Rossmann-like Domain"/>
    <property type="match status" value="1"/>
</dbReference>
<dbReference type="RefSeq" id="WP_027448714.1">
    <property type="nucleotide sequence ID" value="NZ_AVPF01000046.1"/>
</dbReference>
<evidence type="ECO:0000313" key="9">
    <source>
        <dbReference type="Proteomes" id="UP000030403"/>
    </source>
</evidence>
<dbReference type="OrthoDB" id="9771883at2"/>
<proteinExistence type="inferred from homology"/>
<dbReference type="PRINTS" id="PR00077">
    <property type="entry name" value="GPDHDRGNASE"/>
</dbReference>
<reference evidence="8 9" key="1">
    <citation type="submission" date="2013-08" db="EMBL/GenBank/DDBJ databases">
        <authorList>
            <person name="Huang J."/>
            <person name="Wang G."/>
        </authorList>
    </citation>
    <scope>NUCLEOTIDE SEQUENCE [LARGE SCALE GENOMIC DNA]</scope>
    <source>
        <strain evidence="8 9">BH030004</strain>
    </source>
</reference>
<evidence type="ECO:0000256" key="2">
    <source>
        <dbReference type="ARBA" id="ARBA00009463"/>
    </source>
</evidence>
<dbReference type="PIRSF" id="PIRSF000105">
    <property type="entry name" value="HCDH"/>
    <property type="match status" value="1"/>
</dbReference>
<dbReference type="GO" id="GO:0008691">
    <property type="term" value="F:3-hydroxybutyryl-CoA dehydrogenase activity"/>
    <property type="evidence" value="ECO:0007669"/>
    <property type="project" value="UniProtKB-EC"/>
</dbReference>
<dbReference type="eggNOG" id="COG1250">
    <property type="taxonomic scope" value="Bacteria"/>
</dbReference>
<dbReference type="Pfam" id="PF02737">
    <property type="entry name" value="3HCDH_N"/>
    <property type="match status" value="1"/>
</dbReference>
<dbReference type="Proteomes" id="UP000030403">
    <property type="component" value="Unassembled WGS sequence"/>
</dbReference>
<dbReference type="InterPro" id="IPR006108">
    <property type="entry name" value="3HC_DH_C"/>
</dbReference>
<gene>
    <name evidence="8" type="ORF">N783_15645</name>
</gene>